<feature type="transmembrane region" description="Helical" evidence="9">
    <location>
        <begin position="52"/>
        <end position="72"/>
    </location>
</feature>
<dbReference type="UniPathway" id="UPA00666"/>
<dbReference type="GO" id="GO:0005886">
    <property type="term" value="C:plasma membrane"/>
    <property type="evidence" value="ECO:0007669"/>
    <property type="project" value="UniProtKB-SubCell"/>
</dbReference>
<comment type="similarity">
    <text evidence="2 9">Belongs to the CN hydrolase family. Apolipoprotein N-acyltransferase subfamily.</text>
</comment>
<dbReference type="Gene3D" id="3.60.110.10">
    <property type="entry name" value="Carbon-nitrogen hydrolase"/>
    <property type="match status" value="1"/>
</dbReference>
<comment type="subcellular location">
    <subcellularLocation>
        <location evidence="1 9">Cell membrane</location>
        <topology evidence="1 9">Multi-pass membrane protein</topology>
    </subcellularLocation>
</comment>
<accession>A0A3E0X0Q7</accession>
<dbReference type="InterPro" id="IPR003010">
    <property type="entry name" value="C-N_Hydrolase"/>
</dbReference>
<feature type="transmembrane region" description="Helical" evidence="9">
    <location>
        <begin position="108"/>
        <end position="130"/>
    </location>
</feature>
<comment type="caution">
    <text evidence="11">The sequence shown here is derived from an EMBL/GenBank/DDBJ whole genome shotgun (WGS) entry which is preliminary data.</text>
</comment>
<evidence type="ECO:0000259" key="10">
    <source>
        <dbReference type="PROSITE" id="PS50263"/>
    </source>
</evidence>
<dbReference type="InterPro" id="IPR004563">
    <property type="entry name" value="Apolipo_AcylTrfase"/>
</dbReference>
<dbReference type="InterPro" id="IPR036526">
    <property type="entry name" value="C-N_Hydrolase_sf"/>
</dbReference>
<reference evidence="12" key="1">
    <citation type="submission" date="2017-05" db="EMBL/GenBank/DDBJ databases">
        <authorList>
            <person name="Sharma S."/>
            <person name="Sidhu C."/>
            <person name="Pinnaka A.K."/>
        </authorList>
    </citation>
    <scope>NUCLEOTIDE SEQUENCE [LARGE SCALE GENOMIC DNA]</scope>
    <source>
        <strain evidence="12">AK93</strain>
    </source>
</reference>
<evidence type="ECO:0000256" key="1">
    <source>
        <dbReference type="ARBA" id="ARBA00004651"/>
    </source>
</evidence>
<gene>
    <name evidence="9" type="primary">lnt</name>
    <name evidence="11" type="ORF">CAL65_07870</name>
</gene>
<keyword evidence="6 9" id="KW-1133">Transmembrane helix</keyword>
<name>A0A3E0X0Q7_9GAMM</name>
<dbReference type="PROSITE" id="PS50263">
    <property type="entry name" value="CN_HYDROLASE"/>
    <property type="match status" value="1"/>
</dbReference>
<dbReference type="PANTHER" id="PTHR38686:SF1">
    <property type="entry name" value="APOLIPOPROTEIN N-ACYLTRANSFERASE"/>
    <property type="match status" value="1"/>
</dbReference>
<dbReference type="GO" id="GO:0016410">
    <property type="term" value="F:N-acyltransferase activity"/>
    <property type="evidence" value="ECO:0007669"/>
    <property type="project" value="UniProtKB-UniRule"/>
</dbReference>
<dbReference type="AlphaFoldDB" id="A0A3E0X0Q7"/>
<keyword evidence="3 9" id="KW-1003">Cell membrane</keyword>
<proteinExistence type="inferred from homology"/>
<feature type="transmembrane region" description="Helical" evidence="9">
    <location>
        <begin position="498"/>
        <end position="517"/>
    </location>
</feature>
<dbReference type="InterPro" id="IPR045378">
    <property type="entry name" value="LNT_N"/>
</dbReference>
<feature type="transmembrane region" description="Helical" evidence="9">
    <location>
        <begin position="27"/>
        <end position="46"/>
    </location>
</feature>
<evidence type="ECO:0000256" key="7">
    <source>
        <dbReference type="ARBA" id="ARBA00023136"/>
    </source>
</evidence>
<protein>
    <recommendedName>
        <fullName evidence="9">Apolipoprotein N-acyltransferase</fullName>
        <shortName evidence="9">ALP N-acyltransferase</shortName>
        <ecNumber evidence="9">2.3.1.269</ecNumber>
    </recommendedName>
</protein>
<dbReference type="Pfam" id="PF20154">
    <property type="entry name" value="LNT_N"/>
    <property type="match status" value="1"/>
</dbReference>
<evidence type="ECO:0000256" key="4">
    <source>
        <dbReference type="ARBA" id="ARBA00022679"/>
    </source>
</evidence>
<keyword evidence="5 9" id="KW-0812">Transmembrane</keyword>
<feature type="transmembrane region" description="Helical" evidence="9">
    <location>
        <begin position="142"/>
        <end position="161"/>
    </location>
</feature>
<keyword evidence="7 9" id="KW-0472">Membrane</keyword>
<dbReference type="Pfam" id="PF00795">
    <property type="entry name" value="CN_hydrolase"/>
    <property type="match status" value="1"/>
</dbReference>
<keyword evidence="8 9" id="KW-0012">Acyltransferase</keyword>
<evidence type="ECO:0000313" key="12">
    <source>
        <dbReference type="Proteomes" id="UP000256763"/>
    </source>
</evidence>
<feature type="transmembrane region" description="Helical" evidence="9">
    <location>
        <begin position="181"/>
        <end position="207"/>
    </location>
</feature>
<dbReference type="SUPFAM" id="SSF56317">
    <property type="entry name" value="Carbon-nitrogen hydrolase"/>
    <property type="match status" value="1"/>
</dbReference>
<dbReference type="PANTHER" id="PTHR38686">
    <property type="entry name" value="APOLIPOPROTEIN N-ACYLTRANSFERASE"/>
    <property type="match status" value="1"/>
</dbReference>
<dbReference type="Proteomes" id="UP000256763">
    <property type="component" value="Unassembled WGS sequence"/>
</dbReference>
<comment type="pathway">
    <text evidence="9">Protein modification; lipoprotein biosynthesis (N-acyl transfer).</text>
</comment>
<organism evidence="11 12">
    <name type="scientific">Alkalilimnicola ehrlichii</name>
    <dbReference type="NCBI Taxonomy" id="351052"/>
    <lineage>
        <taxon>Bacteria</taxon>
        <taxon>Pseudomonadati</taxon>
        <taxon>Pseudomonadota</taxon>
        <taxon>Gammaproteobacteria</taxon>
        <taxon>Chromatiales</taxon>
        <taxon>Ectothiorhodospiraceae</taxon>
        <taxon>Alkalilimnicola</taxon>
    </lineage>
</organism>
<evidence type="ECO:0000256" key="5">
    <source>
        <dbReference type="ARBA" id="ARBA00022692"/>
    </source>
</evidence>
<evidence type="ECO:0000256" key="2">
    <source>
        <dbReference type="ARBA" id="ARBA00010065"/>
    </source>
</evidence>
<dbReference type="HAMAP" id="MF_01148">
    <property type="entry name" value="Lnt"/>
    <property type="match status" value="1"/>
</dbReference>
<evidence type="ECO:0000313" key="11">
    <source>
        <dbReference type="EMBL" id="RFA37845.1"/>
    </source>
</evidence>
<dbReference type="GO" id="GO:0042158">
    <property type="term" value="P:lipoprotein biosynthetic process"/>
    <property type="evidence" value="ECO:0007669"/>
    <property type="project" value="UniProtKB-UniRule"/>
</dbReference>
<evidence type="ECO:0000256" key="9">
    <source>
        <dbReference type="HAMAP-Rule" id="MF_01148"/>
    </source>
</evidence>
<feature type="transmembrane region" description="Helical" evidence="9">
    <location>
        <begin position="214"/>
        <end position="231"/>
    </location>
</feature>
<comment type="function">
    <text evidence="9">Catalyzes the phospholipid dependent N-acylation of the N-terminal cysteine of apolipoprotein, the last step in lipoprotein maturation.</text>
</comment>
<sequence length="522" mass="57274">MNIAERTAMPAADAQQAEYTLRLSYRLSGWPGLVAALLAGAILPLAFAPLQWAWLAVGSPAVLFAIVAVAPYRQALRAGYLFGLGFFGTGVSWVYVSVAVFGAAGWMLAVPLVAIFVALLALFPWVMVWLAERLRRAPSFRFLVLVLPALWLGLEWVRSWLLTGFPWLLLGYSQTDTWLAGVAPVFGVFALSWLVATVAGLLAWVVLAPSGRRGGIAAGIVAAVLLIGPVLDREWTEPSGEPFTAVLIQGNMPQDVKWDPEYLQATKDRYLELTRQHWDADLIIWPESAIPLLRHQVESDYLRPLAEEAEAHQTDVLLGIPVFNFETREFYNSMVSITGEGGQYDKRHLVPFGEYLPLRSVFGQALDILGAPMADFVPGGPPVPLTGAGLPLAVSICYEVVFGRQMTQLLPDAAVLVNVSNDAWFGDSLGPHQHLQIARMRALEAGREMLRGTNTGITVFIDHRGQITHRAPQFETTTLVAEVTPRQGATPYVRWNDVPVLAALGLLLLGLAAAEFIRRRRR</sequence>
<dbReference type="EMBL" id="NFZW01000006">
    <property type="protein sequence ID" value="RFA37845.1"/>
    <property type="molecule type" value="Genomic_DNA"/>
</dbReference>
<dbReference type="EC" id="2.3.1.269" evidence="9"/>
<keyword evidence="12" id="KW-1185">Reference proteome</keyword>
<keyword evidence="11" id="KW-0449">Lipoprotein</keyword>
<dbReference type="NCBIfam" id="TIGR00546">
    <property type="entry name" value="lnt"/>
    <property type="match status" value="1"/>
</dbReference>
<dbReference type="CDD" id="cd07571">
    <property type="entry name" value="ALP_N-acyl_transferase"/>
    <property type="match status" value="1"/>
</dbReference>
<evidence type="ECO:0000256" key="3">
    <source>
        <dbReference type="ARBA" id="ARBA00022475"/>
    </source>
</evidence>
<evidence type="ECO:0000256" key="8">
    <source>
        <dbReference type="ARBA" id="ARBA00023315"/>
    </source>
</evidence>
<keyword evidence="4 9" id="KW-0808">Transferase</keyword>
<feature type="transmembrane region" description="Helical" evidence="9">
    <location>
        <begin position="79"/>
        <end position="102"/>
    </location>
</feature>
<feature type="domain" description="CN hydrolase" evidence="10">
    <location>
        <begin position="248"/>
        <end position="485"/>
    </location>
</feature>
<evidence type="ECO:0000256" key="6">
    <source>
        <dbReference type="ARBA" id="ARBA00022989"/>
    </source>
</evidence>
<comment type="catalytic activity">
    <reaction evidence="9">
        <text>N-terminal S-1,2-diacyl-sn-glyceryl-L-cysteinyl-[lipoprotein] + a glycerophospholipid = N-acyl-S-1,2-diacyl-sn-glyceryl-L-cysteinyl-[lipoprotein] + a 2-acyl-sn-glycero-3-phospholipid + H(+)</text>
        <dbReference type="Rhea" id="RHEA:48228"/>
        <dbReference type="Rhea" id="RHEA-COMP:14681"/>
        <dbReference type="Rhea" id="RHEA-COMP:14684"/>
        <dbReference type="ChEBI" id="CHEBI:15378"/>
        <dbReference type="ChEBI" id="CHEBI:136912"/>
        <dbReference type="ChEBI" id="CHEBI:140656"/>
        <dbReference type="ChEBI" id="CHEBI:140657"/>
        <dbReference type="ChEBI" id="CHEBI:140660"/>
        <dbReference type="EC" id="2.3.1.269"/>
    </reaction>
</comment>
<dbReference type="RefSeq" id="WP_258868025.1">
    <property type="nucleotide sequence ID" value="NZ_NFZV01000005.1"/>
</dbReference>